<dbReference type="AlphaFoldDB" id="A0A9D3UEQ7"/>
<proteinExistence type="predicted"/>
<dbReference type="EMBL" id="JAIQCV010000012">
    <property type="protein sequence ID" value="KAH1038978.1"/>
    <property type="molecule type" value="Genomic_DNA"/>
</dbReference>
<reference evidence="1 2" key="1">
    <citation type="journal article" date="2021" name="Plant Biotechnol. J.">
        <title>Multi-omics assisted identification of the key and species-specific regulatory components of drought-tolerant mechanisms in Gossypium stocksii.</title>
        <authorList>
            <person name="Yu D."/>
            <person name="Ke L."/>
            <person name="Zhang D."/>
            <person name="Wu Y."/>
            <person name="Sun Y."/>
            <person name="Mei J."/>
            <person name="Sun J."/>
            <person name="Sun Y."/>
        </authorList>
    </citation>
    <scope>NUCLEOTIDE SEQUENCE [LARGE SCALE GENOMIC DNA]</scope>
    <source>
        <strain evidence="2">cv. E1</strain>
        <tissue evidence="1">Leaf</tissue>
    </source>
</reference>
<sequence length="93" mass="10865">RANTMYVVCHSHPNLRFQVTEYARPEQDMSRASYHVNLPERTCDCGRFQVLRFLSSHVISTCTNVRIKYTHYINECTGWNACTMYGDLNSHMS</sequence>
<evidence type="ECO:0000313" key="2">
    <source>
        <dbReference type="Proteomes" id="UP000828251"/>
    </source>
</evidence>
<dbReference type="OrthoDB" id="1423537at2759"/>
<keyword evidence="2" id="KW-1185">Reference proteome</keyword>
<protein>
    <submittedName>
        <fullName evidence="1">Uncharacterized protein</fullName>
    </submittedName>
</protein>
<name>A0A9D3UEQ7_9ROSI</name>
<comment type="caution">
    <text evidence="1">The sequence shown here is derived from an EMBL/GenBank/DDBJ whole genome shotgun (WGS) entry which is preliminary data.</text>
</comment>
<gene>
    <name evidence="1" type="ORF">J1N35_040721</name>
</gene>
<feature type="non-terminal residue" evidence="1">
    <location>
        <position position="1"/>
    </location>
</feature>
<accession>A0A9D3UEQ7</accession>
<dbReference type="Proteomes" id="UP000828251">
    <property type="component" value="Unassembled WGS sequence"/>
</dbReference>
<evidence type="ECO:0000313" key="1">
    <source>
        <dbReference type="EMBL" id="KAH1038978.1"/>
    </source>
</evidence>
<organism evidence="1 2">
    <name type="scientific">Gossypium stocksii</name>
    <dbReference type="NCBI Taxonomy" id="47602"/>
    <lineage>
        <taxon>Eukaryota</taxon>
        <taxon>Viridiplantae</taxon>
        <taxon>Streptophyta</taxon>
        <taxon>Embryophyta</taxon>
        <taxon>Tracheophyta</taxon>
        <taxon>Spermatophyta</taxon>
        <taxon>Magnoliopsida</taxon>
        <taxon>eudicotyledons</taxon>
        <taxon>Gunneridae</taxon>
        <taxon>Pentapetalae</taxon>
        <taxon>rosids</taxon>
        <taxon>malvids</taxon>
        <taxon>Malvales</taxon>
        <taxon>Malvaceae</taxon>
        <taxon>Malvoideae</taxon>
        <taxon>Gossypium</taxon>
    </lineage>
</organism>